<accession>A0A0D8FW49</accession>
<dbReference type="InterPro" id="IPR036527">
    <property type="entry name" value="SCP2_sterol-bd_dom_sf"/>
</dbReference>
<name>A0A0D8FW49_9ACTN</name>
<dbReference type="RefSeq" id="WP_035388562.1">
    <property type="nucleotide sequence ID" value="NZ_JQKF01000003.1"/>
</dbReference>
<evidence type="ECO:0008006" key="3">
    <source>
        <dbReference type="Google" id="ProtNLM"/>
    </source>
</evidence>
<dbReference type="AlphaFoldDB" id="A0A0D8FW49"/>
<gene>
    <name evidence="1" type="ORF">FEAC_06180</name>
</gene>
<organism evidence="1 2">
    <name type="scientific">Ferrimicrobium acidiphilum DSM 19497</name>
    <dbReference type="NCBI Taxonomy" id="1121877"/>
    <lineage>
        <taxon>Bacteria</taxon>
        <taxon>Bacillati</taxon>
        <taxon>Actinomycetota</taxon>
        <taxon>Acidimicrobiia</taxon>
        <taxon>Acidimicrobiales</taxon>
        <taxon>Acidimicrobiaceae</taxon>
        <taxon>Ferrimicrobium</taxon>
    </lineage>
</organism>
<dbReference type="Proteomes" id="UP000032336">
    <property type="component" value="Unassembled WGS sequence"/>
</dbReference>
<dbReference type="SUPFAM" id="SSF55718">
    <property type="entry name" value="SCP-like"/>
    <property type="match status" value="1"/>
</dbReference>
<proteinExistence type="predicted"/>
<reference evidence="1 2" key="1">
    <citation type="submission" date="2015-01" db="EMBL/GenBank/DDBJ databases">
        <title>Draft genome of the acidophilic iron oxidizer Ferrimicrobium acidiphilum strain T23.</title>
        <authorList>
            <person name="Poehlein A."/>
            <person name="Eisen S."/>
            <person name="Schloemann M."/>
            <person name="Johnson B.D."/>
            <person name="Daniel R."/>
            <person name="Muehling M."/>
        </authorList>
    </citation>
    <scope>NUCLEOTIDE SEQUENCE [LARGE SCALE GENOMIC DNA]</scope>
    <source>
        <strain evidence="1 2">T23</strain>
    </source>
</reference>
<evidence type="ECO:0000313" key="1">
    <source>
        <dbReference type="EMBL" id="KJE77510.1"/>
    </source>
</evidence>
<dbReference type="EMBL" id="JXUW01000004">
    <property type="protein sequence ID" value="KJE77510.1"/>
    <property type="molecule type" value="Genomic_DNA"/>
</dbReference>
<dbReference type="eggNOG" id="COG3255">
    <property type="taxonomic scope" value="Bacteria"/>
</dbReference>
<sequence>MTDFDASMLDGLSQHEFLSPAWLDEFRAITDRLNIEPMRVDVALKMNQIISGCPFQEEPLKAFIDTSSGVMNLDLGELENADLTVALDYETAKALFVDFNPQRAIESFIAGKILVTGDMTKLLGLTQVFAGRPEGDPMSSLLRAITS</sequence>
<protein>
    <recommendedName>
        <fullName evidence="3">SCP-2 sterol transfer family protein</fullName>
    </recommendedName>
</protein>
<dbReference type="STRING" id="1121877.FEAC_06180"/>
<evidence type="ECO:0000313" key="2">
    <source>
        <dbReference type="Proteomes" id="UP000032336"/>
    </source>
</evidence>
<dbReference type="GeneID" id="78371924"/>
<comment type="caution">
    <text evidence="1">The sequence shown here is derived from an EMBL/GenBank/DDBJ whole genome shotgun (WGS) entry which is preliminary data.</text>
</comment>
<dbReference type="Gene3D" id="3.30.1050.10">
    <property type="entry name" value="SCP2 sterol-binding domain"/>
    <property type="match status" value="1"/>
</dbReference>
<keyword evidence="2" id="KW-1185">Reference proteome</keyword>
<dbReference type="OrthoDB" id="5243187at2"/>